<reference evidence="2 3" key="1">
    <citation type="submission" date="2015-05" db="EMBL/GenBank/DDBJ databases">
        <title>Whole genome sequence and identification of bacterial endophytes from Costus igneus.</title>
        <authorList>
            <person name="Lee Y.P."/>
            <person name="Gan H.M."/>
            <person name="Eng W."/>
            <person name="Wheatley M.S."/>
            <person name="Caraballo A."/>
            <person name="Polter S."/>
            <person name="Savka M.A."/>
            <person name="Hudson A.O."/>
        </authorList>
    </citation>
    <scope>NUCLEOTIDE SEQUENCE [LARGE SCALE GENOMIC DNA]</scope>
    <source>
        <strain evidence="2 3">RIT379</strain>
    </source>
</reference>
<dbReference type="AlphaFoldDB" id="A0A0J1IAB8"/>
<organism evidence="2 3">
    <name type="scientific">Niallia circulans</name>
    <name type="common">Bacillus circulans</name>
    <dbReference type="NCBI Taxonomy" id="1397"/>
    <lineage>
        <taxon>Bacteria</taxon>
        <taxon>Bacillati</taxon>
        <taxon>Bacillota</taxon>
        <taxon>Bacilli</taxon>
        <taxon>Bacillales</taxon>
        <taxon>Bacillaceae</taxon>
        <taxon>Niallia</taxon>
    </lineage>
</organism>
<accession>A0A0J1IAB8</accession>
<dbReference type="OrthoDB" id="1843260at2"/>
<dbReference type="EMBL" id="LDPH01000028">
    <property type="protein sequence ID" value="KLV22906.1"/>
    <property type="molecule type" value="Genomic_DNA"/>
</dbReference>
<sequence length="269" mass="30950">MVIQNEAVSFLFLNPPYDFALKGMDDSSAKRKEWVELERNYRYLKESGILIYIIPSYRFADQKISRFLATNFSEVGIMRFSKEDYEDYKQCIFIGRKKAGKYKGINEKLYDFLLRMDSEEFILKNVNTIDQIVTREFKWNVPSGYKNLSTFYTKLANKDDFVESIRESKGFEAFLNRTKPRQLSIGGEPILPLNQGQLSLLLASGAINGELGEGENYHLVQGLESVSKIVDEEVKHHDNGSKTVITKTRTKRDVSVKIITPNGMIKKLV</sequence>
<dbReference type="Pfam" id="PF19587">
    <property type="entry name" value="DUF6094"/>
    <property type="match status" value="1"/>
</dbReference>
<evidence type="ECO:0000313" key="3">
    <source>
        <dbReference type="Proteomes" id="UP000036045"/>
    </source>
</evidence>
<gene>
    <name evidence="2" type="ORF">ABW02_20680</name>
</gene>
<proteinExistence type="predicted"/>
<keyword evidence="3" id="KW-1185">Reference proteome</keyword>
<dbReference type="InterPro" id="IPR046076">
    <property type="entry name" value="DUF6094"/>
</dbReference>
<dbReference type="InterPro" id="IPR029063">
    <property type="entry name" value="SAM-dependent_MTases_sf"/>
</dbReference>
<name>A0A0J1IAB8_NIACI</name>
<evidence type="ECO:0000259" key="1">
    <source>
        <dbReference type="Pfam" id="PF19587"/>
    </source>
</evidence>
<feature type="domain" description="DUF6094" evidence="1">
    <location>
        <begin position="3"/>
        <end position="99"/>
    </location>
</feature>
<comment type="caution">
    <text evidence="2">The sequence shown here is derived from an EMBL/GenBank/DDBJ whole genome shotgun (WGS) entry which is preliminary data.</text>
</comment>
<evidence type="ECO:0000313" key="2">
    <source>
        <dbReference type="EMBL" id="KLV22906.1"/>
    </source>
</evidence>
<dbReference type="SUPFAM" id="SSF53335">
    <property type="entry name" value="S-adenosyl-L-methionine-dependent methyltransferases"/>
    <property type="match status" value="1"/>
</dbReference>
<dbReference type="PATRIC" id="fig|1397.4.peg.2899"/>
<dbReference type="Gene3D" id="3.40.50.150">
    <property type="entry name" value="Vaccinia Virus protein VP39"/>
    <property type="match status" value="1"/>
</dbReference>
<dbReference type="Proteomes" id="UP000036045">
    <property type="component" value="Unassembled WGS sequence"/>
</dbReference>
<protein>
    <recommendedName>
        <fullName evidence="1">DUF6094 domain-containing protein</fullName>
    </recommendedName>
</protein>